<evidence type="ECO:0000313" key="5">
    <source>
        <dbReference type="EMBL" id="OMJ10122.1"/>
    </source>
</evidence>
<dbReference type="Proteomes" id="UP000187429">
    <property type="component" value="Unassembled WGS sequence"/>
</dbReference>
<gene>
    <name evidence="5" type="ORF">AYI69_g10378</name>
</gene>
<evidence type="ECO:0000256" key="3">
    <source>
        <dbReference type="ARBA" id="ARBA00022679"/>
    </source>
</evidence>
<evidence type="ECO:0000256" key="1">
    <source>
        <dbReference type="ARBA" id="ARBA00008361"/>
    </source>
</evidence>
<comment type="caution">
    <text evidence="5">The sequence shown here is derived from an EMBL/GenBank/DDBJ whole genome shotgun (WGS) entry which is preliminary data.</text>
</comment>
<dbReference type="GO" id="GO:0032259">
    <property type="term" value="P:methylation"/>
    <property type="evidence" value="ECO:0007669"/>
    <property type="project" value="UniProtKB-KW"/>
</dbReference>
<feature type="domain" description="Methyltransferase" evidence="4">
    <location>
        <begin position="50"/>
        <end position="181"/>
    </location>
</feature>
<evidence type="ECO:0000259" key="4">
    <source>
        <dbReference type="Pfam" id="PF13847"/>
    </source>
</evidence>
<keyword evidence="3 5" id="KW-0808">Transferase</keyword>
<dbReference type="InterPro" id="IPR029063">
    <property type="entry name" value="SAM-dependent_MTases_sf"/>
</dbReference>
<dbReference type="Gene3D" id="3.40.50.150">
    <property type="entry name" value="Vaccinia Virus protein VP39"/>
    <property type="match status" value="1"/>
</dbReference>
<dbReference type="AlphaFoldDB" id="A0A1R1X690"/>
<protein>
    <submittedName>
        <fullName evidence="5">Methyltransferase-like protein 13</fullName>
    </submittedName>
</protein>
<dbReference type="InterPro" id="IPR025714">
    <property type="entry name" value="Methyltranfer_dom"/>
</dbReference>
<proteinExistence type="inferred from homology"/>
<comment type="similarity">
    <text evidence="1">Belongs to the methyltransferase superfamily.</text>
</comment>
<organism evidence="5 6">
    <name type="scientific">Smittium culicis</name>
    <dbReference type="NCBI Taxonomy" id="133412"/>
    <lineage>
        <taxon>Eukaryota</taxon>
        <taxon>Fungi</taxon>
        <taxon>Fungi incertae sedis</taxon>
        <taxon>Zoopagomycota</taxon>
        <taxon>Kickxellomycotina</taxon>
        <taxon>Harpellomycetes</taxon>
        <taxon>Harpellales</taxon>
        <taxon>Legeriomycetaceae</taxon>
        <taxon>Smittium</taxon>
    </lineage>
</organism>
<evidence type="ECO:0000313" key="6">
    <source>
        <dbReference type="Proteomes" id="UP000187429"/>
    </source>
</evidence>
<reference evidence="6" key="1">
    <citation type="submission" date="2017-01" db="EMBL/GenBank/DDBJ databases">
        <authorList>
            <person name="Wang Y."/>
            <person name="White M."/>
            <person name="Kvist S."/>
            <person name="Moncalvo J.-M."/>
        </authorList>
    </citation>
    <scope>NUCLEOTIDE SEQUENCE [LARGE SCALE GENOMIC DNA]</scope>
    <source>
        <strain evidence="6">ID-206-W2</strain>
    </source>
</reference>
<name>A0A1R1X690_9FUNG</name>
<dbReference type="OrthoDB" id="411785at2759"/>
<sequence>MAALNVNVNAVSYDSKDYWVSRFEREESFEWLLDYVKLKPVLEKHCCKSNSILNLGCGNSLIPLHLYDEGYYGHSLNLDYCENVIQNMRDFAETRYSPEQMSQECFPKWAVADVTDMKQVKNCSFDVVFDKSTADCLACLDNDGSALRLYESEIYRVCKDNGCWISISYSKHRWENLDFRNKWLLTVDSVECSDDNVLQSDTSFNIARPKQYQYIFIFKKIPQTL</sequence>
<evidence type="ECO:0000256" key="2">
    <source>
        <dbReference type="ARBA" id="ARBA00022603"/>
    </source>
</evidence>
<dbReference type="Pfam" id="PF13847">
    <property type="entry name" value="Methyltransf_31"/>
    <property type="match status" value="1"/>
</dbReference>
<dbReference type="EMBL" id="LSSM01006761">
    <property type="protein sequence ID" value="OMJ10122.1"/>
    <property type="molecule type" value="Genomic_DNA"/>
</dbReference>
<dbReference type="SUPFAM" id="SSF53335">
    <property type="entry name" value="S-adenosyl-L-methionine-dependent methyltransferases"/>
    <property type="match status" value="1"/>
</dbReference>
<keyword evidence="6" id="KW-1185">Reference proteome</keyword>
<accession>A0A1R1X690</accession>
<dbReference type="InterPro" id="IPR051419">
    <property type="entry name" value="Lys/N-term_MeTrsfase_sf"/>
</dbReference>
<keyword evidence="2 5" id="KW-0489">Methyltransferase</keyword>
<dbReference type="PANTHER" id="PTHR12176">
    <property type="entry name" value="SAM-DEPENDENT METHYLTRANSFERASE SUPERFAMILY PROTEIN"/>
    <property type="match status" value="1"/>
</dbReference>
<dbReference type="GO" id="GO:0008168">
    <property type="term" value="F:methyltransferase activity"/>
    <property type="evidence" value="ECO:0007669"/>
    <property type="project" value="UniProtKB-KW"/>
</dbReference>